<accession>A0ACB8W7J0</accession>
<comment type="caution">
    <text evidence="1">The sequence shown here is derived from an EMBL/GenBank/DDBJ whole genome shotgun (WGS) entry which is preliminary data.</text>
</comment>
<reference evidence="1" key="1">
    <citation type="submission" date="2022-04" db="EMBL/GenBank/DDBJ databases">
        <title>Jade perch genome.</title>
        <authorList>
            <person name="Chao B."/>
        </authorList>
    </citation>
    <scope>NUCLEOTIDE SEQUENCE</scope>
    <source>
        <strain evidence="1">CB-2022</strain>
    </source>
</reference>
<organism evidence="1 2">
    <name type="scientific">Scortum barcoo</name>
    <name type="common">barcoo grunter</name>
    <dbReference type="NCBI Taxonomy" id="214431"/>
    <lineage>
        <taxon>Eukaryota</taxon>
        <taxon>Metazoa</taxon>
        <taxon>Chordata</taxon>
        <taxon>Craniata</taxon>
        <taxon>Vertebrata</taxon>
        <taxon>Euteleostomi</taxon>
        <taxon>Actinopterygii</taxon>
        <taxon>Neopterygii</taxon>
        <taxon>Teleostei</taxon>
        <taxon>Neoteleostei</taxon>
        <taxon>Acanthomorphata</taxon>
        <taxon>Eupercaria</taxon>
        <taxon>Centrarchiformes</taxon>
        <taxon>Terapontoidei</taxon>
        <taxon>Terapontidae</taxon>
        <taxon>Scortum</taxon>
    </lineage>
</organism>
<keyword evidence="2" id="KW-1185">Reference proteome</keyword>
<evidence type="ECO:0000313" key="2">
    <source>
        <dbReference type="Proteomes" id="UP000831701"/>
    </source>
</evidence>
<dbReference type="Proteomes" id="UP000831701">
    <property type="component" value="Chromosome 13"/>
</dbReference>
<proteinExistence type="predicted"/>
<dbReference type="EMBL" id="CM041543">
    <property type="protein sequence ID" value="KAI3363704.1"/>
    <property type="molecule type" value="Genomic_DNA"/>
</dbReference>
<evidence type="ECO:0000313" key="1">
    <source>
        <dbReference type="EMBL" id="KAI3363704.1"/>
    </source>
</evidence>
<name>A0ACB8W7J0_9TELE</name>
<gene>
    <name evidence="1" type="ORF">L3Q82_001197</name>
</gene>
<protein>
    <submittedName>
        <fullName evidence="1">Uncharacterized protein</fullName>
    </submittedName>
</protein>
<sequence>MRIPGDLSRPVPSAACHKSSHHAPAGLLQPLPVPRRPWSHVSLDFVTGLPPSHGHTAILTVVDRFSKMAHFVPLPKLPSVKETAELMLTHVFRLHRTSCGRCFRPGSPVHLYLLE</sequence>